<sequence>MREALEAVAEFLAHHGALDDYDAILQSMHKMGWEIEEDRPARWRSFLAVMRAELSVVDEPINYVFLFERLLQLYVRIPIDICRRLFASKIILHLIVERFAAAFENIDAEVFKLESDILCHTENIYGVCMLIQDKLYSDNNNSSSSLGAFLSEFSALFDDDEPKDAWYAFRREHRLSGTTFRRDMKRALWWIEQQVFGKTEIELLFPTDSVFEKSTTISRRFLETKFGGSSHEWRALSDVFSIPGLGPERPTDTDAIEDDELERRPANKRKRKAKIYWTQPEVDALVKGIKQFGKEHNLWILIKEANPELLRKRTNVDLKDKYRNLVKAGKIPPIGE</sequence>
<organism evidence="2 3">
    <name type="scientific">Pythium oligandrum</name>
    <name type="common">Mycoparasitic fungus</name>
    <dbReference type="NCBI Taxonomy" id="41045"/>
    <lineage>
        <taxon>Eukaryota</taxon>
        <taxon>Sar</taxon>
        <taxon>Stramenopiles</taxon>
        <taxon>Oomycota</taxon>
        <taxon>Peronosporomycetes</taxon>
        <taxon>Pythiales</taxon>
        <taxon>Pythiaceae</taxon>
        <taxon>Pythium</taxon>
    </lineage>
</organism>
<dbReference type="PROSITE" id="PS50090">
    <property type="entry name" value="MYB_LIKE"/>
    <property type="match status" value="1"/>
</dbReference>
<gene>
    <name evidence="2" type="ORF">Poli38472_003011</name>
</gene>
<dbReference type="AlphaFoldDB" id="A0A8K1C614"/>
<dbReference type="Gene3D" id="1.10.246.220">
    <property type="match status" value="1"/>
</dbReference>
<accession>A0A8K1C614</accession>
<dbReference type="InterPro" id="IPR009057">
    <property type="entry name" value="Homeodomain-like_sf"/>
</dbReference>
<dbReference type="SUPFAM" id="SSF46689">
    <property type="entry name" value="Homeodomain-like"/>
    <property type="match status" value="1"/>
</dbReference>
<name>A0A8K1C614_PYTOL</name>
<comment type="caution">
    <text evidence="2">The sequence shown here is derived from an EMBL/GenBank/DDBJ whole genome shotgun (WGS) entry which is preliminary data.</text>
</comment>
<dbReference type="Proteomes" id="UP000794436">
    <property type="component" value="Unassembled WGS sequence"/>
</dbReference>
<evidence type="ECO:0000313" key="3">
    <source>
        <dbReference type="Proteomes" id="UP000794436"/>
    </source>
</evidence>
<evidence type="ECO:0000313" key="2">
    <source>
        <dbReference type="EMBL" id="TMW57086.1"/>
    </source>
</evidence>
<protein>
    <recommendedName>
        <fullName evidence="1">Myb-like domain-containing protein</fullName>
    </recommendedName>
</protein>
<evidence type="ECO:0000259" key="1">
    <source>
        <dbReference type="PROSITE" id="PS50090"/>
    </source>
</evidence>
<keyword evidence="3" id="KW-1185">Reference proteome</keyword>
<dbReference type="PANTHER" id="PTHR46993:SF6">
    <property type="entry name" value="MYB TRANSCRIPTION FACTOR"/>
    <property type="match status" value="1"/>
</dbReference>
<reference evidence="2" key="1">
    <citation type="submission" date="2019-03" db="EMBL/GenBank/DDBJ databases">
        <title>Long read genome sequence of the mycoparasitic Pythium oligandrum ATCC 38472 isolated from sugarbeet rhizosphere.</title>
        <authorList>
            <person name="Gaulin E."/>
        </authorList>
    </citation>
    <scope>NUCLEOTIDE SEQUENCE</scope>
    <source>
        <strain evidence="2">ATCC 38472_TT</strain>
    </source>
</reference>
<dbReference type="OrthoDB" id="608866at2759"/>
<dbReference type="EMBL" id="SPLM01000144">
    <property type="protein sequence ID" value="TMW57086.1"/>
    <property type="molecule type" value="Genomic_DNA"/>
</dbReference>
<dbReference type="PANTHER" id="PTHR46993">
    <property type="entry name" value="MYB TRANSCRIPTION FACTOR"/>
    <property type="match status" value="1"/>
</dbReference>
<dbReference type="InterPro" id="IPR001005">
    <property type="entry name" value="SANT/Myb"/>
</dbReference>
<dbReference type="CDD" id="cd11660">
    <property type="entry name" value="SANT_TRF"/>
    <property type="match status" value="1"/>
</dbReference>
<proteinExistence type="predicted"/>
<feature type="domain" description="Myb-like" evidence="1">
    <location>
        <begin position="269"/>
        <end position="326"/>
    </location>
</feature>